<proteinExistence type="inferred from homology"/>
<keyword evidence="4 8" id="KW-0418">Kinase</keyword>
<dbReference type="InterPro" id="IPR029056">
    <property type="entry name" value="Ribokinase-like"/>
</dbReference>
<dbReference type="SUPFAM" id="SSF53613">
    <property type="entry name" value="Ribokinase-like"/>
    <property type="match status" value="1"/>
</dbReference>
<dbReference type="PANTHER" id="PTHR46566">
    <property type="entry name" value="1-PHOSPHOFRUCTOKINASE-RELATED"/>
    <property type="match status" value="1"/>
</dbReference>
<dbReference type="GO" id="GO:0005829">
    <property type="term" value="C:cytosol"/>
    <property type="evidence" value="ECO:0007669"/>
    <property type="project" value="TreeGrafter"/>
</dbReference>
<name>A0A3L7AW68_9MICO</name>
<gene>
    <name evidence="8" type="ORF">D9V34_02920</name>
</gene>
<evidence type="ECO:0000259" key="7">
    <source>
        <dbReference type="Pfam" id="PF00294"/>
    </source>
</evidence>
<dbReference type="Pfam" id="PF00294">
    <property type="entry name" value="PfkB"/>
    <property type="match status" value="1"/>
</dbReference>
<keyword evidence="9" id="KW-1185">Reference proteome</keyword>
<sequence>MTGVLVLTPNPALDLGYRVDRQRIGVTQRVREVTTRPGGKGNNVARVLHTLGVPVATIQPLGGATGEGIESSLRDLGIPVHAFPIQGHTRRTVTVIDGIDHPTMLGEPGPVVTDMEWDSFSRLLLTRLAARSTLVIAGSLPVDTDPRVVADWVRLAHTQGARTVVDVSGRALIAAAEARAEVLTPNAAEAMEATGTHGIDDAATALLRLGAHTVVISQGSAGLYGYTADRSRSVPAVPGVTGNPTGAGDAVTAGLVRALERGTDILDSLEAASALGAAAVLSPVAGELDPADARGFEGLLRTEVAR</sequence>
<reference evidence="8 9" key="1">
    <citation type="submission" date="2018-10" db="EMBL/GenBank/DDBJ databases">
        <authorList>
            <person name="Li J."/>
        </authorList>
    </citation>
    <scope>NUCLEOTIDE SEQUENCE [LARGE SCALE GENOMIC DNA]</scope>
    <source>
        <strain evidence="8 9">JCM 11654</strain>
    </source>
</reference>
<evidence type="ECO:0000256" key="2">
    <source>
        <dbReference type="ARBA" id="ARBA00022679"/>
    </source>
</evidence>
<dbReference type="GO" id="GO:0005524">
    <property type="term" value="F:ATP binding"/>
    <property type="evidence" value="ECO:0007669"/>
    <property type="project" value="UniProtKB-KW"/>
</dbReference>
<dbReference type="InterPro" id="IPR017583">
    <property type="entry name" value="Tagatose/fructose_Pkinase"/>
</dbReference>
<evidence type="ECO:0000313" key="9">
    <source>
        <dbReference type="Proteomes" id="UP000269438"/>
    </source>
</evidence>
<evidence type="ECO:0000256" key="1">
    <source>
        <dbReference type="ARBA" id="ARBA00010688"/>
    </source>
</evidence>
<dbReference type="InterPro" id="IPR011611">
    <property type="entry name" value="PfkB_dom"/>
</dbReference>
<comment type="caution">
    <text evidence="8">The sequence shown here is derived from an EMBL/GenBank/DDBJ whole genome shotgun (WGS) entry which is preliminary data.</text>
</comment>
<accession>A0A3L7AW68</accession>
<evidence type="ECO:0000313" key="8">
    <source>
        <dbReference type="EMBL" id="RLP83778.1"/>
    </source>
</evidence>
<feature type="domain" description="Carbohydrate kinase PfkB" evidence="7">
    <location>
        <begin position="24"/>
        <end position="287"/>
    </location>
</feature>
<evidence type="ECO:0000256" key="5">
    <source>
        <dbReference type="ARBA" id="ARBA00022840"/>
    </source>
</evidence>
<dbReference type="AlphaFoldDB" id="A0A3L7AW68"/>
<dbReference type="InterPro" id="IPR002173">
    <property type="entry name" value="Carboh/pur_kinase_PfkB_CS"/>
</dbReference>
<dbReference type="PROSITE" id="PS00583">
    <property type="entry name" value="PFKB_KINASES_1"/>
    <property type="match status" value="1"/>
</dbReference>
<keyword evidence="5" id="KW-0067">ATP-binding</keyword>
<dbReference type="GO" id="GO:0008443">
    <property type="term" value="F:phosphofructokinase activity"/>
    <property type="evidence" value="ECO:0007669"/>
    <property type="project" value="TreeGrafter"/>
</dbReference>
<evidence type="ECO:0000256" key="3">
    <source>
        <dbReference type="ARBA" id="ARBA00022741"/>
    </source>
</evidence>
<dbReference type="RefSeq" id="WP_121687438.1">
    <property type="nucleotide sequence ID" value="NZ_RCUY01000002.1"/>
</dbReference>
<organism evidence="8 9">
    <name type="scientific">Mycetocola lacteus</name>
    <dbReference type="NCBI Taxonomy" id="76637"/>
    <lineage>
        <taxon>Bacteria</taxon>
        <taxon>Bacillati</taxon>
        <taxon>Actinomycetota</taxon>
        <taxon>Actinomycetes</taxon>
        <taxon>Micrococcales</taxon>
        <taxon>Microbacteriaceae</taxon>
        <taxon>Mycetocola</taxon>
    </lineage>
</organism>
<evidence type="ECO:0000256" key="6">
    <source>
        <dbReference type="PIRNR" id="PIRNR000535"/>
    </source>
</evidence>
<dbReference type="PROSITE" id="PS00584">
    <property type="entry name" value="PFKB_KINASES_2"/>
    <property type="match status" value="1"/>
</dbReference>
<dbReference type="OrthoDB" id="9801219at2"/>
<keyword evidence="2 6" id="KW-0808">Transferase</keyword>
<dbReference type="NCBIfam" id="TIGR03168">
    <property type="entry name" value="1-PFK"/>
    <property type="match status" value="1"/>
</dbReference>
<comment type="similarity">
    <text evidence="1">Belongs to the carbohydrate kinase PfkB family.</text>
</comment>
<dbReference type="Proteomes" id="UP000269438">
    <property type="component" value="Unassembled WGS sequence"/>
</dbReference>
<evidence type="ECO:0000256" key="4">
    <source>
        <dbReference type="ARBA" id="ARBA00022777"/>
    </source>
</evidence>
<keyword evidence="3" id="KW-0547">Nucleotide-binding</keyword>
<dbReference type="PIRSF" id="PIRSF000535">
    <property type="entry name" value="1PFK/6PFK/LacC"/>
    <property type="match status" value="1"/>
</dbReference>
<dbReference type="PANTHER" id="PTHR46566:SF5">
    <property type="entry name" value="1-PHOSPHOFRUCTOKINASE"/>
    <property type="match status" value="1"/>
</dbReference>
<dbReference type="EMBL" id="RCUY01000002">
    <property type="protein sequence ID" value="RLP83778.1"/>
    <property type="molecule type" value="Genomic_DNA"/>
</dbReference>
<protein>
    <submittedName>
        <fullName evidence="8">1-phosphofructokinase</fullName>
    </submittedName>
</protein>
<dbReference type="Gene3D" id="3.40.1190.20">
    <property type="match status" value="1"/>
</dbReference>